<gene>
    <name evidence="8" type="ORF">E3O65_01840</name>
</gene>
<proteinExistence type="predicted"/>
<organism evidence="8 9">
    <name type="scientific">Cryobacterium breve</name>
    <dbReference type="NCBI Taxonomy" id="1259258"/>
    <lineage>
        <taxon>Bacteria</taxon>
        <taxon>Bacillati</taxon>
        <taxon>Actinomycetota</taxon>
        <taxon>Actinomycetes</taxon>
        <taxon>Micrococcales</taxon>
        <taxon>Microbacteriaceae</taxon>
        <taxon>Cryobacterium</taxon>
    </lineage>
</organism>
<evidence type="ECO:0000256" key="7">
    <source>
        <dbReference type="SAM" id="Phobius"/>
    </source>
</evidence>
<evidence type="ECO:0000256" key="2">
    <source>
        <dbReference type="ARBA" id="ARBA00022448"/>
    </source>
</evidence>
<evidence type="ECO:0000256" key="3">
    <source>
        <dbReference type="ARBA" id="ARBA00022475"/>
    </source>
</evidence>
<dbReference type="Gene3D" id="1.10.3720.10">
    <property type="entry name" value="MetI-like"/>
    <property type="match status" value="1"/>
</dbReference>
<name>A0ABY2J7X6_9MICO</name>
<evidence type="ECO:0000256" key="6">
    <source>
        <dbReference type="ARBA" id="ARBA00023136"/>
    </source>
</evidence>
<dbReference type="PANTHER" id="PTHR30193">
    <property type="entry name" value="ABC TRANSPORTER PERMEASE PROTEIN"/>
    <property type="match status" value="1"/>
</dbReference>
<dbReference type="InterPro" id="IPR035906">
    <property type="entry name" value="MetI-like_sf"/>
</dbReference>
<dbReference type="Proteomes" id="UP000298355">
    <property type="component" value="Unassembled WGS sequence"/>
</dbReference>
<keyword evidence="2" id="KW-0813">Transport</keyword>
<comment type="subcellular location">
    <subcellularLocation>
        <location evidence="1">Cell membrane</location>
        <topology evidence="1">Multi-pass membrane protein</topology>
    </subcellularLocation>
</comment>
<dbReference type="InterPro" id="IPR051393">
    <property type="entry name" value="ABC_transporter_permease"/>
</dbReference>
<evidence type="ECO:0000256" key="4">
    <source>
        <dbReference type="ARBA" id="ARBA00022692"/>
    </source>
</evidence>
<comment type="caution">
    <text evidence="8">The sequence shown here is derived from an EMBL/GenBank/DDBJ whole genome shotgun (WGS) entry which is preliminary data.</text>
</comment>
<keyword evidence="5 7" id="KW-1133">Transmembrane helix</keyword>
<keyword evidence="3" id="KW-1003">Cell membrane</keyword>
<keyword evidence="6 7" id="KW-0472">Membrane</keyword>
<evidence type="ECO:0000256" key="5">
    <source>
        <dbReference type="ARBA" id="ARBA00022989"/>
    </source>
</evidence>
<dbReference type="EMBL" id="SOGJ01000007">
    <property type="protein sequence ID" value="TFD01060.1"/>
    <property type="molecule type" value="Genomic_DNA"/>
</dbReference>
<protein>
    <submittedName>
        <fullName evidence="8">Sugar ABC transporter permease</fullName>
    </submittedName>
</protein>
<dbReference type="PANTHER" id="PTHR30193:SF37">
    <property type="entry name" value="INNER MEMBRANE ABC TRANSPORTER PERMEASE PROTEIN YCJO"/>
    <property type="match status" value="1"/>
</dbReference>
<reference evidence="8 9" key="1">
    <citation type="submission" date="2019-03" db="EMBL/GenBank/DDBJ databases">
        <title>Genomics of glacier-inhabiting Cryobacterium strains.</title>
        <authorList>
            <person name="Liu Q."/>
            <person name="Xin Y.-H."/>
        </authorList>
    </citation>
    <scope>NUCLEOTIDE SEQUENCE [LARGE SCALE GENOMIC DNA]</scope>
    <source>
        <strain evidence="8 9">TMT4-23</strain>
    </source>
</reference>
<dbReference type="RefSeq" id="WP_134362054.1">
    <property type="nucleotide sequence ID" value="NZ_SOGJ01000007.1"/>
</dbReference>
<feature type="transmembrane region" description="Helical" evidence="7">
    <location>
        <begin position="20"/>
        <end position="41"/>
    </location>
</feature>
<dbReference type="SUPFAM" id="SSF161098">
    <property type="entry name" value="MetI-like"/>
    <property type="match status" value="1"/>
</dbReference>
<keyword evidence="9" id="KW-1185">Reference proteome</keyword>
<evidence type="ECO:0000256" key="1">
    <source>
        <dbReference type="ARBA" id="ARBA00004651"/>
    </source>
</evidence>
<feature type="transmembrane region" description="Helical" evidence="7">
    <location>
        <begin position="69"/>
        <end position="91"/>
    </location>
</feature>
<evidence type="ECO:0000313" key="9">
    <source>
        <dbReference type="Proteomes" id="UP000298355"/>
    </source>
</evidence>
<keyword evidence="4 7" id="KW-0812">Transmembrane</keyword>
<evidence type="ECO:0000313" key="8">
    <source>
        <dbReference type="EMBL" id="TFD01060.1"/>
    </source>
</evidence>
<sequence>MSAWETTRFVVIPQLNRTTVLLGLLSIVLAGQWVFTNVSVLTQGGPDGVTDNVYYRIYTLGFEFFETGMASAAAAVVLLFFGIASLGWVFLRRSRAHG</sequence>
<accession>A0ABY2J7X6</accession>